<accession>A0ABU5EKB2</accession>
<comment type="caution">
    <text evidence="1">The sequence shown here is derived from an EMBL/GenBank/DDBJ whole genome shotgun (WGS) entry which is preliminary data.</text>
</comment>
<dbReference type="RefSeq" id="WP_320554761.1">
    <property type="nucleotide sequence ID" value="NZ_JAXDAE010000002.1"/>
</dbReference>
<proteinExistence type="predicted"/>
<reference evidence="1 2" key="1">
    <citation type="submission" date="2023-11" db="EMBL/GenBank/DDBJ databases">
        <title>Winogradskyella pelagius sp. nov., isolated from coastal sediment.</title>
        <authorList>
            <person name="Li F."/>
        </authorList>
    </citation>
    <scope>NUCLEOTIDE SEQUENCE [LARGE SCALE GENOMIC DNA]</scope>
    <source>
        <strain evidence="1 2">KCTC 23502</strain>
    </source>
</reference>
<dbReference type="Proteomes" id="UP001285855">
    <property type="component" value="Unassembled WGS sequence"/>
</dbReference>
<keyword evidence="2" id="KW-1185">Reference proteome</keyword>
<sequence length="132" mass="15269">MSRLITILFSGLILIQSFQIGMEDLMQLDELFEHAQFHKQEYGDDFFVFLSKHYGDLKAEHSKNHKEEQSDHEELPFQCQGHSLVILAVLESTEFEASNQVDVPVSSKAIFHYSNLYSLLNKEELLQPPRNA</sequence>
<name>A0ABU5EKB2_9FLAO</name>
<organism evidence="1 2">
    <name type="scientific">Winogradskyella aquimaris</name>
    <dbReference type="NCBI Taxonomy" id="864074"/>
    <lineage>
        <taxon>Bacteria</taxon>
        <taxon>Pseudomonadati</taxon>
        <taxon>Bacteroidota</taxon>
        <taxon>Flavobacteriia</taxon>
        <taxon>Flavobacteriales</taxon>
        <taxon>Flavobacteriaceae</taxon>
        <taxon>Winogradskyella</taxon>
    </lineage>
</organism>
<evidence type="ECO:0000313" key="1">
    <source>
        <dbReference type="EMBL" id="MDY2586391.1"/>
    </source>
</evidence>
<dbReference type="EMBL" id="JAXDAE010000002">
    <property type="protein sequence ID" value="MDY2586391.1"/>
    <property type="molecule type" value="Genomic_DNA"/>
</dbReference>
<gene>
    <name evidence="1" type="ORF">SNF14_03525</name>
</gene>
<evidence type="ECO:0000313" key="2">
    <source>
        <dbReference type="Proteomes" id="UP001285855"/>
    </source>
</evidence>
<protein>
    <submittedName>
        <fullName evidence="1">Uncharacterized protein</fullName>
    </submittedName>
</protein>